<feature type="transmembrane region" description="Helical" evidence="1">
    <location>
        <begin position="12"/>
        <end position="35"/>
    </location>
</feature>
<evidence type="ECO:0000256" key="1">
    <source>
        <dbReference type="SAM" id="Phobius"/>
    </source>
</evidence>
<feature type="transmembrane region" description="Helical" evidence="1">
    <location>
        <begin position="174"/>
        <end position="195"/>
    </location>
</feature>
<dbReference type="RefSeq" id="WP_044243620.1">
    <property type="nucleotide sequence ID" value="NZ_ASRX01000030.1"/>
</dbReference>
<keyword evidence="1" id="KW-0812">Transmembrane</keyword>
<organism evidence="2 3">
    <name type="scientific">Chondromyces apiculatus DSM 436</name>
    <dbReference type="NCBI Taxonomy" id="1192034"/>
    <lineage>
        <taxon>Bacteria</taxon>
        <taxon>Pseudomonadati</taxon>
        <taxon>Myxococcota</taxon>
        <taxon>Polyangia</taxon>
        <taxon>Polyangiales</taxon>
        <taxon>Polyangiaceae</taxon>
        <taxon>Chondromyces</taxon>
    </lineage>
</organism>
<comment type="caution">
    <text evidence="2">The sequence shown here is derived from an EMBL/GenBank/DDBJ whole genome shotgun (WGS) entry which is preliminary data.</text>
</comment>
<protein>
    <submittedName>
        <fullName evidence="2">Uncharacterized protein</fullName>
    </submittedName>
</protein>
<evidence type="ECO:0000313" key="3">
    <source>
        <dbReference type="Proteomes" id="UP000019678"/>
    </source>
</evidence>
<feature type="transmembrane region" description="Helical" evidence="1">
    <location>
        <begin position="142"/>
        <end position="167"/>
    </location>
</feature>
<proteinExistence type="predicted"/>
<keyword evidence="1" id="KW-1133">Transmembrane helix</keyword>
<evidence type="ECO:0000313" key="2">
    <source>
        <dbReference type="EMBL" id="EYF04738.1"/>
    </source>
</evidence>
<keyword evidence="1" id="KW-0472">Membrane</keyword>
<sequence>MPPLLRAEYRLALARGPALPLLVALANLALISWIIPRLPAPVLDFLRHAFHVQTMADLVLLNDYIAIYLLLYLPGAFALTRVFVRPAEEHELDLYLTKPVTRRHYVIARTVPTLTLTGASGVVLALVTAAKVTVLHPPADALAVFTAVVTLTALVLALLALLNVVYLHLGEVDNALLVASALGLAPLIPGALFLYRPDLLTDPLAAALLVLPANLLWAPAWMPTIALASVTLAAAAITGLLHLAARRLEQHPRL</sequence>
<gene>
    <name evidence="2" type="ORF">CAP_4214</name>
</gene>
<dbReference type="STRING" id="1192034.CAP_4214"/>
<feature type="transmembrane region" description="Helical" evidence="1">
    <location>
        <begin position="105"/>
        <end position="130"/>
    </location>
</feature>
<dbReference type="Proteomes" id="UP000019678">
    <property type="component" value="Unassembled WGS sequence"/>
</dbReference>
<feature type="transmembrane region" description="Helical" evidence="1">
    <location>
        <begin position="65"/>
        <end position="84"/>
    </location>
</feature>
<keyword evidence="3" id="KW-1185">Reference proteome</keyword>
<reference evidence="2 3" key="1">
    <citation type="submission" date="2013-05" db="EMBL/GenBank/DDBJ databases">
        <title>Genome assembly of Chondromyces apiculatus DSM 436.</title>
        <authorList>
            <person name="Sharma G."/>
            <person name="Khatri I."/>
            <person name="Kaur C."/>
            <person name="Mayilraj S."/>
            <person name="Subramanian S."/>
        </authorList>
    </citation>
    <scope>NUCLEOTIDE SEQUENCE [LARGE SCALE GENOMIC DNA]</scope>
    <source>
        <strain evidence="2 3">DSM 436</strain>
    </source>
</reference>
<feature type="transmembrane region" description="Helical" evidence="1">
    <location>
        <begin position="215"/>
        <end position="244"/>
    </location>
</feature>
<dbReference type="EMBL" id="ASRX01000030">
    <property type="protein sequence ID" value="EYF04738.1"/>
    <property type="molecule type" value="Genomic_DNA"/>
</dbReference>
<name>A0A017T644_9BACT</name>
<accession>A0A017T644</accession>
<dbReference type="AlphaFoldDB" id="A0A017T644"/>